<accession>G4T942</accession>
<reference evidence="8 9" key="1">
    <citation type="journal article" date="2011" name="PLoS Pathog.">
        <title>Endophytic Life Strategies Decoded by Genome and Transcriptome Analyses of the Mutualistic Root Symbiont Piriformospora indica.</title>
        <authorList>
            <person name="Zuccaro A."/>
            <person name="Lahrmann U."/>
            <person name="Guldener U."/>
            <person name="Langen G."/>
            <person name="Pfiffi S."/>
            <person name="Biedenkopf D."/>
            <person name="Wong P."/>
            <person name="Samans B."/>
            <person name="Grimm C."/>
            <person name="Basiewicz M."/>
            <person name="Murat C."/>
            <person name="Martin F."/>
            <person name="Kogel K.H."/>
        </authorList>
    </citation>
    <scope>NUCLEOTIDE SEQUENCE [LARGE SCALE GENOMIC DNA]</scope>
    <source>
        <strain evidence="8 9">DSM 11827</strain>
    </source>
</reference>
<dbReference type="GO" id="GO:0031510">
    <property type="term" value="C:SUMO activating enzyme complex"/>
    <property type="evidence" value="ECO:0007669"/>
    <property type="project" value="TreeGrafter"/>
</dbReference>
<evidence type="ECO:0000256" key="2">
    <source>
        <dbReference type="ARBA" id="ARBA00004718"/>
    </source>
</evidence>
<feature type="domain" description="THIF-type NAD/FAD binding fold" evidence="7">
    <location>
        <begin position="13"/>
        <end position="330"/>
    </location>
</feature>
<protein>
    <recommendedName>
        <fullName evidence="6">Ubiquitin-like 1-activating enzyme E1A</fullName>
    </recommendedName>
</protein>
<dbReference type="GO" id="GO:0005737">
    <property type="term" value="C:cytoplasm"/>
    <property type="evidence" value="ECO:0007669"/>
    <property type="project" value="TreeGrafter"/>
</dbReference>
<dbReference type="InParanoid" id="G4T942"/>
<dbReference type="PRINTS" id="PR01849">
    <property type="entry name" value="UBIQUITINACT"/>
</dbReference>
<comment type="similarity">
    <text evidence="3">Belongs to the ubiquitin-activating E1 family.</text>
</comment>
<evidence type="ECO:0000256" key="6">
    <source>
        <dbReference type="ARBA" id="ARBA00044354"/>
    </source>
</evidence>
<dbReference type="eggNOG" id="KOG2014">
    <property type="taxonomic scope" value="Eukaryota"/>
</dbReference>
<dbReference type="GO" id="GO:0016925">
    <property type="term" value="P:protein sumoylation"/>
    <property type="evidence" value="ECO:0007669"/>
    <property type="project" value="TreeGrafter"/>
</dbReference>
<sequence>MTTAITEDEAALYDRQIRLWGLEAQQKMRNATVLVVRLRGVATETIKNIVLAGIGKLIVIDDAIVQPEDLNAGFFFRDEDINAKKRVDAAKPHIQSLNPLVAVEVSHDLSVLTNEDTLTELLREVDLVCLTDTDQATAIRVNEVSRKLGKKFYCGGSFGLSGYVFCDLGEHQHVAAPRSIAKEGATSRLEQFKTSYPPLSRALQHSWKDTTSNATKVLRPTTVFSILACWEYQTQHGKPPSSESAANDLESIANRLLRKGQVRQKVCTSVPREMIEYLSTRAALEWSPSCAVVGGMLGQDILKALAAREPPMANFFFFDGQTCNGTVVRMSMDAAPQPAPPPLSSAGVAETTVLEID</sequence>
<evidence type="ECO:0000256" key="4">
    <source>
        <dbReference type="ARBA" id="ARBA00022786"/>
    </source>
</evidence>
<dbReference type="Pfam" id="PF00899">
    <property type="entry name" value="ThiF"/>
    <property type="match status" value="1"/>
</dbReference>
<dbReference type="InterPro" id="IPR000594">
    <property type="entry name" value="ThiF_NAD_FAD-bd"/>
</dbReference>
<dbReference type="HOGENOM" id="CLU_002556_4_1_1"/>
<proteinExistence type="inferred from homology"/>
<comment type="pathway">
    <text evidence="2">Protein modification; protein sumoylation.</text>
</comment>
<keyword evidence="9" id="KW-1185">Reference proteome</keyword>
<dbReference type="EMBL" id="CAFZ01000020">
    <property type="protein sequence ID" value="CCA67832.1"/>
    <property type="molecule type" value="Genomic_DNA"/>
</dbReference>
<dbReference type="Gene3D" id="3.40.50.720">
    <property type="entry name" value="NAD(P)-binding Rossmann-like Domain"/>
    <property type="match status" value="1"/>
</dbReference>
<comment type="caution">
    <text evidence="8">The sequence shown here is derived from an EMBL/GenBank/DDBJ whole genome shotgun (WGS) entry which is preliminary data.</text>
</comment>
<keyword evidence="4" id="KW-0833">Ubl conjugation pathway</keyword>
<dbReference type="GO" id="GO:0019948">
    <property type="term" value="F:SUMO activating enzyme activity"/>
    <property type="evidence" value="ECO:0007669"/>
    <property type="project" value="TreeGrafter"/>
</dbReference>
<evidence type="ECO:0000313" key="9">
    <source>
        <dbReference type="Proteomes" id="UP000007148"/>
    </source>
</evidence>
<dbReference type="Proteomes" id="UP000007148">
    <property type="component" value="Unassembled WGS sequence"/>
</dbReference>
<gene>
    <name evidence="8" type="ORF">PIIN_01656</name>
</gene>
<dbReference type="STRING" id="1109443.G4T942"/>
<comment type="subcellular location">
    <subcellularLocation>
        <location evidence="1">Nucleus</location>
    </subcellularLocation>
</comment>
<dbReference type="OMA" id="EFFGQFD"/>
<evidence type="ECO:0000256" key="5">
    <source>
        <dbReference type="ARBA" id="ARBA00023242"/>
    </source>
</evidence>
<evidence type="ECO:0000256" key="3">
    <source>
        <dbReference type="ARBA" id="ARBA00005673"/>
    </source>
</evidence>
<name>G4T942_SERID</name>
<dbReference type="FunCoup" id="G4T942">
    <property type="interactions" value="824"/>
</dbReference>
<dbReference type="OrthoDB" id="1708823at2759"/>
<evidence type="ECO:0000313" key="8">
    <source>
        <dbReference type="EMBL" id="CCA67832.1"/>
    </source>
</evidence>
<dbReference type="SUPFAM" id="SSF69572">
    <property type="entry name" value="Activating enzymes of the ubiquitin-like proteins"/>
    <property type="match status" value="1"/>
</dbReference>
<evidence type="ECO:0000259" key="7">
    <source>
        <dbReference type="Pfam" id="PF00899"/>
    </source>
</evidence>
<evidence type="ECO:0000256" key="1">
    <source>
        <dbReference type="ARBA" id="ARBA00004123"/>
    </source>
</evidence>
<dbReference type="PANTHER" id="PTHR10953">
    <property type="entry name" value="UBIQUITIN-ACTIVATING ENZYME E1"/>
    <property type="match status" value="1"/>
</dbReference>
<dbReference type="InterPro" id="IPR035985">
    <property type="entry name" value="Ubiquitin-activating_enz"/>
</dbReference>
<dbReference type="AlphaFoldDB" id="G4T942"/>
<keyword evidence="5" id="KW-0539">Nucleus</keyword>
<dbReference type="InterPro" id="IPR000011">
    <property type="entry name" value="UBQ/SUMO-activ_enz_E1-like"/>
</dbReference>
<dbReference type="PANTHER" id="PTHR10953:SF162">
    <property type="entry name" value="SUMO-ACTIVATING ENZYME SUBUNIT 1"/>
    <property type="match status" value="1"/>
</dbReference>
<dbReference type="InterPro" id="IPR045886">
    <property type="entry name" value="ThiF/MoeB/HesA"/>
</dbReference>
<organism evidence="8 9">
    <name type="scientific">Serendipita indica (strain DSM 11827)</name>
    <name type="common">Root endophyte fungus</name>
    <name type="synonym">Piriformospora indica</name>
    <dbReference type="NCBI Taxonomy" id="1109443"/>
    <lineage>
        <taxon>Eukaryota</taxon>
        <taxon>Fungi</taxon>
        <taxon>Dikarya</taxon>
        <taxon>Basidiomycota</taxon>
        <taxon>Agaricomycotina</taxon>
        <taxon>Agaricomycetes</taxon>
        <taxon>Sebacinales</taxon>
        <taxon>Serendipitaceae</taxon>
        <taxon>Serendipita</taxon>
    </lineage>
</organism>